<name>A0AA88PHB8_9TELE</name>
<proteinExistence type="predicted"/>
<sequence>MHIIVSIRPTLERVSNEKRLGSELKVTLRSPYLLFSTEYRIGRRDPMKQSDMDLLKMALPLSVSRTDEKTSAKGCGRDCSRLFLLAHASASHRASLWLCRHGNQMK</sequence>
<protein>
    <submittedName>
        <fullName evidence="1">Uncharacterized protein</fullName>
    </submittedName>
</protein>
<dbReference type="EMBL" id="JAUYZG010000021">
    <property type="protein sequence ID" value="KAK2874171.1"/>
    <property type="molecule type" value="Genomic_DNA"/>
</dbReference>
<organism evidence="1 2">
    <name type="scientific">Cirrhinus molitorella</name>
    <name type="common">mud carp</name>
    <dbReference type="NCBI Taxonomy" id="172907"/>
    <lineage>
        <taxon>Eukaryota</taxon>
        <taxon>Metazoa</taxon>
        <taxon>Chordata</taxon>
        <taxon>Craniata</taxon>
        <taxon>Vertebrata</taxon>
        <taxon>Euteleostomi</taxon>
        <taxon>Actinopterygii</taxon>
        <taxon>Neopterygii</taxon>
        <taxon>Teleostei</taxon>
        <taxon>Ostariophysi</taxon>
        <taxon>Cypriniformes</taxon>
        <taxon>Cyprinidae</taxon>
        <taxon>Labeoninae</taxon>
        <taxon>Labeonini</taxon>
        <taxon>Cirrhinus</taxon>
    </lineage>
</organism>
<gene>
    <name evidence="1" type="ORF">Q8A67_021324</name>
</gene>
<evidence type="ECO:0000313" key="2">
    <source>
        <dbReference type="Proteomes" id="UP001187343"/>
    </source>
</evidence>
<comment type="caution">
    <text evidence="1">The sequence shown here is derived from an EMBL/GenBank/DDBJ whole genome shotgun (WGS) entry which is preliminary data.</text>
</comment>
<accession>A0AA88PHB8</accession>
<keyword evidence="2" id="KW-1185">Reference proteome</keyword>
<reference evidence="1" key="1">
    <citation type="submission" date="2023-08" db="EMBL/GenBank/DDBJ databases">
        <title>Chromosome-level Genome Assembly of mud carp (Cirrhinus molitorella).</title>
        <authorList>
            <person name="Liu H."/>
        </authorList>
    </citation>
    <scope>NUCLEOTIDE SEQUENCE</scope>
    <source>
        <strain evidence="1">Prfri</strain>
        <tissue evidence="1">Muscle</tissue>
    </source>
</reference>
<dbReference type="AlphaFoldDB" id="A0AA88PHB8"/>
<evidence type="ECO:0000313" key="1">
    <source>
        <dbReference type="EMBL" id="KAK2874171.1"/>
    </source>
</evidence>
<dbReference type="Proteomes" id="UP001187343">
    <property type="component" value="Unassembled WGS sequence"/>
</dbReference>